<dbReference type="STRING" id="583355.Caka_1304"/>
<dbReference type="PRINTS" id="PR00080">
    <property type="entry name" value="SDRFAMILY"/>
</dbReference>
<dbReference type="Pfam" id="PF00106">
    <property type="entry name" value="adh_short"/>
    <property type="match status" value="1"/>
</dbReference>
<dbReference type="RefSeq" id="WP_013043046.1">
    <property type="nucleotide sequence ID" value="NC_014008.1"/>
</dbReference>
<evidence type="ECO:0000256" key="1">
    <source>
        <dbReference type="ARBA" id="ARBA00006484"/>
    </source>
</evidence>
<evidence type="ECO:0000313" key="5">
    <source>
        <dbReference type="Proteomes" id="UP000000925"/>
    </source>
</evidence>
<evidence type="ECO:0000256" key="2">
    <source>
        <dbReference type="ARBA" id="ARBA00023002"/>
    </source>
</evidence>
<evidence type="ECO:0000313" key="4">
    <source>
        <dbReference type="EMBL" id="ADE54324.1"/>
    </source>
</evidence>
<dbReference type="AlphaFoldDB" id="D5EIS5"/>
<dbReference type="PANTHER" id="PTHR44196">
    <property type="entry name" value="DEHYDROGENASE/REDUCTASE SDR FAMILY MEMBER 7B"/>
    <property type="match status" value="1"/>
</dbReference>
<dbReference type="OrthoDB" id="9808814at2"/>
<name>D5EIS5_CORAD</name>
<dbReference type="GO" id="GO:0016020">
    <property type="term" value="C:membrane"/>
    <property type="evidence" value="ECO:0007669"/>
    <property type="project" value="TreeGrafter"/>
</dbReference>
<dbReference type="InterPro" id="IPR036291">
    <property type="entry name" value="NAD(P)-bd_dom_sf"/>
</dbReference>
<dbReference type="PRINTS" id="PR00081">
    <property type="entry name" value="GDHRDH"/>
</dbReference>
<protein>
    <submittedName>
        <fullName evidence="4">Short-chain dehydrogenase/reductase SDR</fullName>
    </submittedName>
</protein>
<evidence type="ECO:0000256" key="3">
    <source>
        <dbReference type="RuleBase" id="RU000363"/>
    </source>
</evidence>
<accession>D5EIS5</accession>
<dbReference type="Proteomes" id="UP000000925">
    <property type="component" value="Chromosome"/>
</dbReference>
<dbReference type="eggNOG" id="COG0300">
    <property type="taxonomic scope" value="Bacteria"/>
</dbReference>
<dbReference type="Gene3D" id="3.40.50.720">
    <property type="entry name" value="NAD(P)-binding Rossmann-like Domain"/>
    <property type="match status" value="1"/>
</dbReference>
<keyword evidence="5" id="KW-1185">Reference proteome</keyword>
<dbReference type="KEGG" id="caa:Caka_1304"/>
<dbReference type="GO" id="GO:0016491">
    <property type="term" value="F:oxidoreductase activity"/>
    <property type="evidence" value="ECO:0007669"/>
    <property type="project" value="UniProtKB-KW"/>
</dbReference>
<comment type="similarity">
    <text evidence="1 3">Belongs to the short-chain dehydrogenases/reductases (SDR) family.</text>
</comment>
<gene>
    <name evidence="4" type="ordered locus">Caka_1304</name>
</gene>
<dbReference type="SUPFAM" id="SSF51735">
    <property type="entry name" value="NAD(P)-binding Rossmann-fold domains"/>
    <property type="match status" value="1"/>
</dbReference>
<dbReference type="InterPro" id="IPR002347">
    <property type="entry name" value="SDR_fam"/>
</dbReference>
<dbReference type="EMBL" id="CP001998">
    <property type="protein sequence ID" value="ADE54324.1"/>
    <property type="molecule type" value="Genomic_DNA"/>
</dbReference>
<sequence length="274" mass="29074">MPTPSEYLKHASVIIITGGSSGIGAALIKAVMKLSPDVLLCNISRTKPDFFCGEKFRHFEADLTDFTALEAVASELEAVVDSAPAGAVVLINNSGFGDYGPMPELEHAKQLGMIDLNVRAVVDLTVRLLPRLQERGGAVVNVASTAAFQATPFMATYGATKSFVLSWSLALNEDLRGTGVHALAVCPGPTRSNFFKAAGFSAPPMQDGGMNACLDMTAEAVADQTLRALARGQSLVVTGWKNQCIALLGGHLPKVLGARLTARILRKMRLEAYK</sequence>
<dbReference type="PANTHER" id="PTHR44196:SF2">
    <property type="entry name" value="SHORT-CHAIN DEHYDROGENASE-RELATED"/>
    <property type="match status" value="1"/>
</dbReference>
<proteinExistence type="inferred from homology"/>
<organism evidence="4 5">
    <name type="scientific">Coraliomargarita akajimensis (strain DSM 45221 / IAM 15411 / JCM 23193 / KCTC 12865 / 04OKA010-24)</name>
    <dbReference type="NCBI Taxonomy" id="583355"/>
    <lineage>
        <taxon>Bacteria</taxon>
        <taxon>Pseudomonadati</taxon>
        <taxon>Verrucomicrobiota</taxon>
        <taxon>Opitutia</taxon>
        <taxon>Puniceicoccales</taxon>
        <taxon>Coraliomargaritaceae</taxon>
        <taxon>Coraliomargarita</taxon>
    </lineage>
</organism>
<dbReference type="CDD" id="cd05233">
    <property type="entry name" value="SDR_c"/>
    <property type="match status" value="1"/>
</dbReference>
<keyword evidence="2" id="KW-0560">Oxidoreductase</keyword>
<dbReference type="HOGENOM" id="CLU_010194_2_1_0"/>
<reference evidence="4 5" key="1">
    <citation type="journal article" date="2010" name="Stand. Genomic Sci.">
        <title>Complete genome sequence of Coraliomargarita akajimensis type strain (04OKA010-24).</title>
        <authorList>
            <person name="Mavromatis K."/>
            <person name="Abt B."/>
            <person name="Brambilla E."/>
            <person name="Lapidus A."/>
            <person name="Copeland A."/>
            <person name="Deshpande S."/>
            <person name="Nolan M."/>
            <person name="Lucas S."/>
            <person name="Tice H."/>
            <person name="Cheng J.F."/>
            <person name="Han C."/>
            <person name="Detter J.C."/>
            <person name="Woyke T."/>
            <person name="Goodwin L."/>
            <person name="Pitluck S."/>
            <person name="Held B."/>
            <person name="Brettin T."/>
            <person name="Tapia R."/>
            <person name="Ivanova N."/>
            <person name="Mikhailova N."/>
            <person name="Pati A."/>
            <person name="Liolios K."/>
            <person name="Chen A."/>
            <person name="Palaniappan K."/>
            <person name="Land M."/>
            <person name="Hauser L."/>
            <person name="Chang Y.J."/>
            <person name="Jeffries C.D."/>
            <person name="Rohde M."/>
            <person name="Goker M."/>
            <person name="Bristow J."/>
            <person name="Eisen J.A."/>
            <person name="Markowitz V."/>
            <person name="Hugenholtz P."/>
            <person name="Klenk H.P."/>
            <person name="Kyrpides N.C."/>
        </authorList>
    </citation>
    <scope>NUCLEOTIDE SEQUENCE [LARGE SCALE GENOMIC DNA]</scope>
    <source>
        <strain evidence="5">DSM 45221 / IAM 15411 / JCM 23193 / KCTC 12865</strain>
    </source>
</reference>